<sequence>MKIKHFLFGRPLSTEALQEERMPKWMALPILSSDALSSVAYGTESILIALVAYGTAARWFSLPVSLVILILLFTLIISYRQVINGYPKGGGAYAVAKENFNPLMALIACAALLVDYTLTVAVSATAGVAAITSAFPNLIPWNVELSVLGVLIVAFINMRGVREAGTVFAFPTYFFIFNIFALLLAGLYQVVVHGIPSTSIPMPAHIPQGVTLYVLLRAFSSGCSALTGVEAISNATPVFRDPTVKNAKTTLLYLGILLFVMFMGITILANLYGVAPSPTGNPTVLSQIASNLFGYSWMYYSTQISTALVLFLATNTAFAGFPLLAAIVAQDGYMPRQFSTRGDRLSLNVGIMVLSLMSILLIIGFDAVTDSLVPLYAIGVFLSFTIAQLGMVKKWRMEKPSGWKSKVFINGLGAIMSFSVVIISLVEKFSAGAWTIAIIIPILVWMMFSIKRHYVSVANQLKMDIDHPLHLKSTLMIVPVGGINQVVRNSIEYALESSPPEQIIAFHVSIDKDEDEKFRGKWQTWNPGIRLETFYSRYRSIKNPLLRFIDQVQRRVDGKYEITVVLPIFITKKTWHRMLHNQAAYFIERALLNREDIIIVKVPFHLKS</sequence>
<keyword evidence="2" id="KW-0812">Transmembrane</keyword>
<evidence type="ECO:0000256" key="3">
    <source>
        <dbReference type="ARBA" id="ARBA00022989"/>
    </source>
</evidence>
<dbReference type="GO" id="GO:0022857">
    <property type="term" value="F:transmembrane transporter activity"/>
    <property type="evidence" value="ECO:0007669"/>
    <property type="project" value="InterPro"/>
</dbReference>
<dbReference type="InterPro" id="IPR002293">
    <property type="entry name" value="AA/rel_permease1"/>
</dbReference>
<accession>A0A0U5B1B4</accession>
<protein>
    <submittedName>
        <fullName evidence="5">Uncharacterized protein</fullName>
    </submittedName>
</protein>
<evidence type="ECO:0000313" key="6">
    <source>
        <dbReference type="Proteomes" id="UP000217696"/>
    </source>
</evidence>
<evidence type="ECO:0000256" key="1">
    <source>
        <dbReference type="ARBA" id="ARBA00004141"/>
    </source>
</evidence>
<dbReference type="Proteomes" id="UP000217696">
    <property type="component" value="Chromosome"/>
</dbReference>
<organism evidence="5 6">
    <name type="scientific">Aneurinibacillus soli</name>
    <dbReference type="NCBI Taxonomy" id="1500254"/>
    <lineage>
        <taxon>Bacteria</taxon>
        <taxon>Bacillati</taxon>
        <taxon>Bacillota</taxon>
        <taxon>Bacilli</taxon>
        <taxon>Bacillales</taxon>
        <taxon>Paenibacillaceae</taxon>
        <taxon>Aneurinibacillus group</taxon>
        <taxon>Aneurinibacillus</taxon>
    </lineage>
</organism>
<evidence type="ECO:0000256" key="2">
    <source>
        <dbReference type="ARBA" id="ARBA00022692"/>
    </source>
</evidence>
<dbReference type="GO" id="GO:0016020">
    <property type="term" value="C:membrane"/>
    <property type="evidence" value="ECO:0007669"/>
    <property type="project" value="UniProtKB-SubCell"/>
</dbReference>
<dbReference type="AlphaFoldDB" id="A0A0U5B1B4"/>
<dbReference type="Gene3D" id="1.20.1740.10">
    <property type="entry name" value="Amino acid/polyamine transporter I"/>
    <property type="match status" value="1"/>
</dbReference>
<dbReference type="RefSeq" id="WP_096467440.1">
    <property type="nucleotide sequence ID" value="NZ_AP017312.1"/>
</dbReference>
<proteinExistence type="predicted"/>
<keyword evidence="4" id="KW-0472">Membrane</keyword>
<dbReference type="PANTHER" id="PTHR47704">
    <property type="entry name" value="POTASSIUM TRANSPORTER KIMA"/>
    <property type="match status" value="1"/>
</dbReference>
<evidence type="ECO:0000313" key="5">
    <source>
        <dbReference type="EMBL" id="BAU29793.1"/>
    </source>
</evidence>
<comment type="subcellular location">
    <subcellularLocation>
        <location evidence="1">Membrane</location>
        <topology evidence="1">Multi-pass membrane protein</topology>
    </subcellularLocation>
</comment>
<dbReference type="InterPro" id="IPR053153">
    <property type="entry name" value="APC_K+_Transporter"/>
</dbReference>
<dbReference type="KEGG" id="asoc:CB4_04030"/>
<dbReference type="PANTHER" id="PTHR47704:SF1">
    <property type="entry name" value="POTASSIUM TRANSPORTER KIMA"/>
    <property type="match status" value="1"/>
</dbReference>
<dbReference type="Pfam" id="PF13520">
    <property type="entry name" value="AA_permease_2"/>
    <property type="match status" value="1"/>
</dbReference>
<keyword evidence="3" id="KW-1133">Transmembrane helix</keyword>
<evidence type="ECO:0000256" key="4">
    <source>
        <dbReference type="ARBA" id="ARBA00023136"/>
    </source>
</evidence>
<gene>
    <name evidence="5" type="ORF">CB4_04030</name>
</gene>
<dbReference type="EMBL" id="AP017312">
    <property type="protein sequence ID" value="BAU29793.1"/>
    <property type="molecule type" value="Genomic_DNA"/>
</dbReference>
<name>A0A0U5B1B4_9BACL</name>
<reference evidence="5 6" key="1">
    <citation type="submission" date="2015-12" db="EMBL/GenBank/DDBJ databases">
        <title>Genome sequence of Aneurinibacillus soli.</title>
        <authorList>
            <person name="Lee J.S."/>
            <person name="Lee K.C."/>
            <person name="Kim K.K."/>
            <person name="Lee B.W."/>
        </authorList>
    </citation>
    <scope>NUCLEOTIDE SEQUENCE [LARGE SCALE GENOMIC DNA]</scope>
    <source>
        <strain evidence="5 6">CB4</strain>
    </source>
</reference>
<keyword evidence="6" id="KW-1185">Reference proteome</keyword>
<dbReference type="OrthoDB" id="9759676at2"/>